<dbReference type="InterPro" id="IPR003753">
    <property type="entry name" value="Exonuc_VII_L"/>
</dbReference>
<dbReference type="GO" id="GO:0008855">
    <property type="term" value="F:exodeoxyribonuclease VII activity"/>
    <property type="evidence" value="ECO:0007669"/>
    <property type="project" value="UniProtKB-UniRule"/>
</dbReference>
<accession>A0A938YHN2</accession>
<comment type="function">
    <text evidence="5">Bidirectionally degrades single-stranded DNA into large acid-insoluble oligonucleotides, which are then degraded further into small acid-soluble oligonucleotides.</text>
</comment>
<dbReference type="GO" id="GO:0006308">
    <property type="term" value="P:DNA catabolic process"/>
    <property type="evidence" value="ECO:0007669"/>
    <property type="project" value="UniProtKB-UniRule"/>
</dbReference>
<evidence type="ECO:0000259" key="9">
    <source>
        <dbReference type="Pfam" id="PF13742"/>
    </source>
</evidence>
<protein>
    <recommendedName>
        <fullName evidence="5">Exodeoxyribonuclease 7 large subunit</fullName>
        <ecNumber evidence="5">3.1.11.6</ecNumber>
    </recommendedName>
    <alternativeName>
        <fullName evidence="5">Exodeoxyribonuclease VII large subunit</fullName>
        <shortName evidence="5">Exonuclease VII large subunit</shortName>
    </alternativeName>
</protein>
<evidence type="ECO:0000256" key="4">
    <source>
        <dbReference type="ARBA" id="ARBA00022839"/>
    </source>
</evidence>
<feature type="domain" description="Exonuclease VII large subunit C-terminal" evidence="8">
    <location>
        <begin position="156"/>
        <end position="330"/>
    </location>
</feature>
<comment type="similarity">
    <text evidence="5 6">Belongs to the XseA family.</text>
</comment>
<feature type="compositionally biased region" description="Polar residues" evidence="7">
    <location>
        <begin position="1"/>
        <end position="14"/>
    </location>
</feature>
<dbReference type="NCBIfam" id="TIGR00237">
    <property type="entry name" value="xseA"/>
    <property type="match status" value="1"/>
</dbReference>
<dbReference type="PANTHER" id="PTHR30008">
    <property type="entry name" value="EXODEOXYRIBONUCLEASE 7 LARGE SUBUNIT"/>
    <property type="match status" value="1"/>
</dbReference>
<dbReference type="AlphaFoldDB" id="A0A938YHN2"/>
<comment type="subunit">
    <text evidence="5">Heterooligomer composed of large and small subunits.</text>
</comment>
<dbReference type="Pfam" id="PF02601">
    <property type="entry name" value="Exonuc_VII_L"/>
    <property type="match status" value="1"/>
</dbReference>
<dbReference type="InterPro" id="IPR020579">
    <property type="entry name" value="Exonuc_VII_lsu_C"/>
</dbReference>
<evidence type="ECO:0000313" key="10">
    <source>
        <dbReference type="EMBL" id="MBM9468314.1"/>
    </source>
</evidence>
<keyword evidence="4 5" id="KW-0269">Exonuclease</keyword>
<dbReference type="HAMAP" id="MF_00378">
    <property type="entry name" value="Exonuc_7_L"/>
    <property type="match status" value="1"/>
</dbReference>
<keyword evidence="11" id="KW-1185">Reference proteome</keyword>
<dbReference type="Pfam" id="PF13742">
    <property type="entry name" value="tRNA_anti_2"/>
    <property type="match status" value="1"/>
</dbReference>
<evidence type="ECO:0000313" key="11">
    <source>
        <dbReference type="Proteomes" id="UP000663792"/>
    </source>
</evidence>
<evidence type="ECO:0000256" key="5">
    <source>
        <dbReference type="HAMAP-Rule" id="MF_00378"/>
    </source>
</evidence>
<feature type="region of interest" description="Disordered" evidence="7">
    <location>
        <begin position="1"/>
        <end position="33"/>
    </location>
</feature>
<keyword evidence="1 5" id="KW-0963">Cytoplasm</keyword>
<sequence>MTAASTPRASTPGASTPGAPSRPPATAAETSREYPWPVRALTQRMTEYIARAPAAWVEGQIAQISLRPNSSVGYLTLRDPAVPMSLQLTCSRSVLMALDAPPVEGSRVVVHGKFEFYPARGSLSLRVDELHPIGLGELLARLERLRRLLAAEGLTAPARKRRLPFLPRTVGLVTARASAAESDVLANARARWPAVEFRIEHATVQGVNAVPTLIEALTRLDADPDVEVIVLARGGGSVEDLLPFSDETLCRAVAACRTPVVAAIGHEPDHPIVDDVADVRCSTPTDAGKRVVPDVAAELRGVQQWRERARRALLGWVTTEQVRLHRLTTSWAITEPLAPLQQRADQVTGLQTRARTALLHALDRQDRDLAHRRAQLAVLGPAATLARGYAVVQLDPEHPGGPVLRSVDQAPDGTPLRIRVADGSVLARTVGPPRPAETRTPATPAEHATGGPSAAPEQETSR</sequence>
<gene>
    <name evidence="5" type="primary">xseA</name>
    <name evidence="10" type="ORF">JL106_13595</name>
</gene>
<reference evidence="10" key="1">
    <citation type="submission" date="2021-01" db="EMBL/GenBank/DDBJ databases">
        <title>YIM 132084 draft genome.</title>
        <authorList>
            <person name="An D."/>
        </authorList>
    </citation>
    <scope>NUCLEOTIDE SEQUENCE</scope>
    <source>
        <strain evidence="10">YIM 132084</strain>
    </source>
</reference>
<comment type="caution">
    <text evidence="10">The sequence shown here is derived from an EMBL/GenBank/DDBJ whole genome shotgun (WGS) entry which is preliminary data.</text>
</comment>
<proteinExistence type="inferred from homology"/>
<feature type="region of interest" description="Disordered" evidence="7">
    <location>
        <begin position="424"/>
        <end position="462"/>
    </location>
</feature>
<evidence type="ECO:0000256" key="6">
    <source>
        <dbReference type="RuleBase" id="RU004355"/>
    </source>
</evidence>
<dbReference type="InterPro" id="IPR025824">
    <property type="entry name" value="OB-fold_nuc-bd_dom"/>
</dbReference>
<comment type="subcellular location">
    <subcellularLocation>
        <location evidence="5 6">Cytoplasm</location>
    </subcellularLocation>
</comment>
<name>A0A938YHN2_9ACTN</name>
<feature type="domain" description="OB-fold nucleic acid binding" evidence="9">
    <location>
        <begin position="37"/>
        <end position="130"/>
    </location>
</feature>
<evidence type="ECO:0000259" key="8">
    <source>
        <dbReference type="Pfam" id="PF02601"/>
    </source>
</evidence>
<keyword evidence="3 5" id="KW-0378">Hydrolase</keyword>
<dbReference type="CDD" id="cd04489">
    <property type="entry name" value="ExoVII_LU_OBF"/>
    <property type="match status" value="1"/>
</dbReference>
<evidence type="ECO:0000256" key="7">
    <source>
        <dbReference type="SAM" id="MobiDB-lite"/>
    </source>
</evidence>
<dbReference type="GO" id="GO:0003676">
    <property type="term" value="F:nucleic acid binding"/>
    <property type="evidence" value="ECO:0007669"/>
    <property type="project" value="InterPro"/>
</dbReference>
<dbReference type="GO" id="GO:0005737">
    <property type="term" value="C:cytoplasm"/>
    <property type="evidence" value="ECO:0007669"/>
    <property type="project" value="UniProtKB-SubCell"/>
</dbReference>
<evidence type="ECO:0000256" key="3">
    <source>
        <dbReference type="ARBA" id="ARBA00022801"/>
    </source>
</evidence>
<dbReference type="GO" id="GO:0009318">
    <property type="term" value="C:exodeoxyribonuclease VII complex"/>
    <property type="evidence" value="ECO:0007669"/>
    <property type="project" value="UniProtKB-UniRule"/>
</dbReference>
<keyword evidence="2 5" id="KW-0540">Nuclease</keyword>
<evidence type="ECO:0000256" key="2">
    <source>
        <dbReference type="ARBA" id="ARBA00022722"/>
    </source>
</evidence>
<feature type="compositionally biased region" description="Low complexity" evidence="7">
    <location>
        <begin position="438"/>
        <end position="449"/>
    </location>
</feature>
<evidence type="ECO:0000256" key="1">
    <source>
        <dbReference type="ARBA" id="ARBA00022490"/>
    </source>
</evidence>
<dbReference type="PANTHER" id="PTHR30008:SF0">
    <property type="entry name" value="EXODEOXYRIBONUCLEASE 7 LARGE SUBUNIT"/>
    <property type="match status" value="1"/>
</dbReference>
<comment type="catalytic activity">
    <reaction evidence="5 6">
        <text>Exonucleolytic cleavage in either 5'- to 3'- or 3'- to 5'-direction to yield nucleoside 5'-phosphates.</text>
        <dbReference type="EC" id="3.1.11.6"/>
    </reaction>
</comment>
<dbReference type="Proteomes" id="UP000663792">
    <property type="component" value="Unassembled WGS sequence"/>
</dbReference>
<dbReference type="EC" id="3.1.11.6" evidence="5"/>
<dbReference type="EMBL" id="JAERWK010000016">
    <property type="protein sequence ID" value="MBM9468314.1"/>
    <property type="molecule type" value="Genomic_DNA"/>
</dbReference>
<organism evidence="10 11">
    <name type="scientific">Nakamurella leprariae</name>
    <dbReference type="NCBI Taxonomy" id="2803911"/>
    <lineage>
        <taxon>Bacteria</taxon>
        <taxon>Bacillati</taxon>
        <taxon>Actinomycetota</taxon>
        <taxon>Actinomycetes</taxon>
        <taxon>Nakamurellales</taxon>
        <taxon>Nakamurellaceae</taxon>
        <taxon>Nakamurella</taxon>
    </lineage>
</organism>